<dbReference type="PROSITE" id="PS50985">
    <property type="entry name" value="GRAS"/>
    <property type="match status" value="3"/>
</dbReference>
<evidence type="ECO:0000256" key="3">
    <source>
        <dbReference type="PROSITE-ProRule" id="PRU01191"/>
    </source>
</evidence>
<evidence type="ECO:0000256" key="1">
    <source>
        <dbReference type="ARBA" id="ARBA00023015"/>
    </source>
</evidence>
<dbReference type="EMBL" id="BPVZ01000125">
    <property type="protein sequence ID" value="GKV37950.1"/>
    <property type="molecule type" value="Genomic_DNA"/>
</dbReference>
<evidence type="ECO:0000256" key="2">
    <source>
        <dbReference type="ARBA" id="ARBA00023163"/>
    </source>
</evidence>
<comment type="caution">
    <text evidence="3">Lacks conserved residue(s) required for the propagation of feature annotation.</text>
</comment>
<evidence type="ECO:0000313" key="5">
    <source>
        <dbReference type="Proteomes" id="UP001054252"/>
    </source>
</evidence>
<feature type="region of interest" description="SAW" evidence="3">
    <location>
        <begin position="983"/>
        <end position="1059"/>
    </location>
</feature>
<proteinExistence type="inferred from homology"/>
<protein>
    <submittedName>
        <fullName evidence="4">Uncharacterized protein</fullName>
    </submittedName>
</protein>
<organism evidence="4 5">
    <name type="scientific">Rubroshorea leprosula</name>
    <dbReference type="NCBI Taxonomy" id="152421"/>
    <lineage>
        <taxon>Eukaryota</taxon>
        <taxon>Viridiplantae</taxon>
        <taxon>Streptophyta</taxon>
        <taxon>Embryophyta</taxon>
        <taxon>Tracheophyta</taxon>
        <taxon>Spermatophyta</taxon>
        <taxon>Magnoliopsida</taxon>
        <taxon>eudicotyledons</taxon>
        <taxon>Gunneridae</taxon>
        <taxon>Pentapetalae</taxon>
        <taxon>rosids</taxon>
        <taxon>malvids</taxon>
        <taxon>Malvales</taxon>
        <taxon>Dipterocarpaceae</taxon>
        <taxon>Rubroshorea</taxon>
    </lineage>
</organism>
<dbReference type="InterPro" id="IPR005202">
    <property type="entry name" value="TF_GRAS"/>
</dbReference>
<feature type="short sequence motif" description="VHIID" evidence="3">
    <location>
        <begin position="683"/>
        <end position="687"/>
    </location>
</feature>
<comment type="similarity">
    <text evidence="3">Belongs to the GRAS family.</text>
</comment>
<keyword evidence="2" id="KW-0804">Transcription</keyword>
<reference evidence="4 5" key="1">
    <citation type="journal article" date="2021" name="Commun. Biol.">
        <title>The genome of Shorea leprosula (Dipterocarpaceae) highlights the ecological relevance of drought in aseasonal tropical rainforests.</title>
        <authorList>
            <person name="Ng K.K.S."/>
            <person name="Kobayashi M.J."/>
            <person name="Fawcett J.A."/>
            <person name="Hatakeyama M."/>
            <person name="Paape T."/>
            <person name="Ng C.H."/>
            <person name="Ang C.C."/>
            <person name="Tnah L.H."/>
            <person name="Lee C.T."/>
            <person name="Nishiyama T."/>
            <person name="Sese J."/>
            <person name="O'Brien M.J."/>
            <person name="Copetti D."/>
            <person name="Mohd Noor M.I."/>
            <person name="Ong R.C."/>
            <person name="Putra M."/>
            <person name="Sireger I.Z."/>
            <person name="Indrioko S."/>
            <person name="Kosugi Y."/>
            <person name="Izuno A."/>
            <person name="Isagi Y."/>
            <person name="Lee S.L."/>
            <person name="Shimizu K.K."/>
        </authorList>
    </citation>
    <scope>NUCLEOTIDE SEQUENCE [LARGE SCALE GENOMIC DNA]</scope>
    <source>
        <strain evidence="4">214</strain>
    </source>
</reference>
<name>A0AAV5LLF4_9ROSI</name>
<sequence length="1079" mass="122259">MMNEIMQLRTQDDSMEEEILFFKFQRQKQQVQSFSGFGLLDEHWFDIDSPPIQTNVQEITKLGGIPNGIGGVETKKEKKHPFSLASLELLNRYRTRLNREGRIERGHDTTTCKRKPNRDLSTEEIMSVAGEMFIQSSDLNLDGFSTLSHPFDLSLFGLSDEEAKDIELANLLLVSAEKVGHQQYDQANILLKLCDKMSSKTGNPAFDFDEALMCPSPSMVALYEKTPLNQVMQFPGIQAFLEIVAEEKKIHVIDLQIILGVQWTVFMEALASQDKCLLELLKITAIGAISKHGLEDTDMLDLKEDLFELDAEEVVVIHARYVLRSMLAIPNWLENMMRVIRNVNPCVMVVTETEANYNSPTFVKCFIEFLFFENACFDCLEDCMRWDDKHRIIIELTFCRESIQNIIVEEGESRKIRSVKIDVWRAFFARYGLVEAELSSSSLYQAELVLKKFPSWSFCMLGMNGKSLIIGRKGTPIFPLCLEVSLNCGFDRHNSTQVNGKEKHGAPRMSMVETESVLEIEGRRRALAASQPSKASQIVLSAKLMPSDSCSRSLFCWFGLGYISNKFEIADSAKADSHLHMSHPFDLSDKEANDVELARLHLDSAEKVGHQLYDRASIPLNQCDKMSSKTGNPVQRVVFDGDEALMCPNASLVVLDEKAPFSQVMQFSGIQAIVENVTGAKKVHIIDLNIISGVKWTAFMEALAAEDECPLEHLKKTALRTTSKHSTVLQSMPATPNRFENMMRVIRNINPCVRVVIETEANYNSPTCVNLFMEFLFFHGAYFDCLEDCMRWDDEHRTILESMFIREGIRNIIAEEHQKRKVHSVKNDTWRAFFAHYGLVEADLSHSSLYQAELLLKKVSSWDSCTLDLNGKSLIVGWKGEDYSCNWGTTSRSTGSKEGELLHLDETIVLVDNASVAAAMVTNLKDISVDTFELHDDEAIVIYPRPVPRRTLAQPDCLEYVMGVFKSLNPSAMVLTELENIVAAKDEDRIYWHMKIDACRTHLESFGPVETELSSSSLFQAELRAKKFPHGNSCTFNMNGKSLIVNWKGTPIVSVSAWKFNEEKDPTQICRMKCKSLRK</sequence>
<feature type="region of interest" description="SAW" evidence="3">
    <location>
        <begin position="814"/>
        <end position="890"/>
    </location>
</feature>
<dbReference type="Pfam" id="PF03514">
    <property type="entry name" value="GRAS"/>
    <property type="match status" value="5"/>
</dbReference>
<feature type="region of interest" description="SAW" evidence="3">
    <location>
        <begin position="408"/>
        <end position="484"/>
    </location>
</feature>
<dbReference type="AlphaFoldDB" id="A0AAV5LLF4"/>
<keyword evidence="1" id="KW-0805">Transcription regulation</keyword>
<dbReference type="Proteomes" id="UP001054252">
    <property type="component" value="Unassembled WGS sequence"/>
</dbReference>
<keyword evidence="5" id="KW-1185">Reference proteome</keyword>
<dbReference type="PANTHER" id="PTHR31636">
    <property type="entry name" value="OSJNBA0084A10.13 PROTEIN-RELATED"/>
    <property type="match status" value="1"/>
</dbReference>
<evidence type="ECO:0000313" key="4">
    <source>
        <dbReference type="EMBL" id="GKV37950.1"/>
    </source>
</evidence>
<accession>A0AAV5LLF4</accession>
<feature type="short sequence motif" description="VHIID" evidence="3">
    <location>
        <begin position="250"/>
        <end position="254"/>
    </location>
</feature>
<gene>
    <name evidence="4" type="ORF">SLEP1_g45910</name>
</gene>
<comment type="caution">
    <text evidence="4">The sequence shown here is derived from an EMBL/GenBank/DDBJ whole genome shotgun (WGS) entry which is preliminary data.</text>
</comment>